<evidence type="ECO:0008006" key="3">
    <source>
        <dbReference type="Google" id="ProtNLM"/>
    </source>
</evidence>
<keyword evidence="2" id="KW-1185">Reference proteome</keyword>
<dbReference type="Proteomes" id="UP000242694">
    <property type="component" value="Unassembled WGS sequence"/>
</dbReference>
<protein>
    <recommendedName>
        <fullName evidence="3">Bacteriocin</fullName>
    </recommendedName>
</protein>
<proteinExistence type="predicted"/>
<name>A0ABX5IEV6_9STAP</name>
<sequence length="34" mass="3740">MKQLNAKAMKAISGGNISAPFHFDVSKFPYSILK</sequence>
<dbReference type="InterPro" id="IPR010133">
    <property type="entry name" value="Bacteriocin_signal_seq"/>
</dbReference>
<evidence type="ECO:0000313" key="2">
    <source>
        <dbReference type="Proteomes" id="UP000242694"/>
    </source>
</evidence>
<dbReference type="RefSeq" id="WP_107392703.1">
    <property type="nucleotide sequence ID" value="NZ_CALUAX010000002.1"/>
</dbReference>
<dbReference type="NCBIfam" id="TIGR01847">
    <property type="entry name" value="bacteriocin_sig"/>
    <property type="match status" value="1"/>
</dbReference>
<comment type="caution">
    <text evidence="1">The sequence shown here is derived from an EMBL/GenBank/DDBJ whole genome shotgun (WGS) entry which is preliminary data.</text>
</comment>
<gene>
    <name evidence="1" type="ORF">BU607_04670</name>
</gene>
<evidence type="ECO:0000313" key="1">
    <source>
        <dbReference type="EMBL" id="PTH18529.1"/>
    </source>
</evidence>
<reference evidence="1 2" key="1">
    <citation type="journal article" date="2016" name="Front. Microbiol.">
        <title>Comprehensive Phylogenetic Analysis of Bovine Non-aureus Staphylococci Species Based on Whole-Genome Sequencing.</title>
        <authorList>
            <person name="Naushad S."/>
            <person name="Barkema H.W."/>
            <person name="Luby C."/>
            <person name="Condas L.A."/>
            <person name="Nobrega D.B."/>
            <person name="Carson D.A."/>
            <person name="De Buck J."/>
        </authorList>
    </citation>
    <scope>NUCLEOTIDE SEQUENCE [LARGE SCALE GENOMIC DNA]</scope>
    <source>
        <strain evidence="1 2">SNUC 993</strain>
    </source>
</reference>
<accession>A0ABX5IEV6</accession>
<organism evidence="1 2">
    <name type="scientific">Staphylococcus auricularis</name>
    <dbReference type="NCBI Taxonomy" id="29379"/>
    <lineage>
        <taxon>Bacteria</taxon>
        <taxon>Bacillati</taxon>
        <taxon>Bacillota</taxon>
        <taxon>Bacilli</taxon>
        <taxon>Bacillales</taxon>
        <taxon>Staphylococcaceae</taxon>
        <taxon>Staphylococcus</taxon>
    </lineage>
</organism>
<dbReference type="EMBL" id="PZDI01000015">
    <property type="protein sequence ID" value="PTH18529.1"/>
    <property type="molecule type" value="Genomic_DNA"/>
</dbReference>